<evidence type="ECO:0000313" key="9">
    <source>
        <dbReference type="Proteomes" id="UP000595703"/>
    </source>
</evidence>
<dbReference type="SUPFAM" id="SSF51445">
    <property type="entry name" value="(Trans)glycosidases"/>
    <property type="match status" value="1"/>
</dbReference>
<keyword evidence="4" id="KW-0442">Lipid degradation</keyword>
<reference evidence="8 9" key="1">
    <citation type="journal article" date="2010" name="J. Bacteriol.">
        <title>Biochemical characterization of a novel indole prenyltransferase from Streptomyces sp. SN-593.</title>
        <authorList>
            <person name="Takahashi S."/>
            <person name="Takagi H."/>
            <person name="Toyoda A."/>
            <person name="Uramoto M."/>
            <person name="Nogawa T."/>
            <person name="Ueki M."/>
            <person name="Sakaki Y."/>
            <person name="Osada H."/>
        </authorList>
    </citation>
    <scope>NUCLEOTIDE SEQUENCE [LARGE SCALE GENOMIC DNA]</scope>
    <source>
        <strain evidence="8 9">SN-593</strain>
    </source>
</reference>
<name>A0A7U3UN52_9ACTN</name>
<organism evidence="8 9">
    <name type="scientific">Actinacidiphila reveromycinica</name>
    <dbReference type="NCBI Taxonomy" id="659352"/>
    <lineage>
        <taxon>Bacteria</taxon>
        <taxon>Bacillati</taxon>
        <taxon>Actinomycetota</taxon>
        <taxon>Actinomycetes</taxon>
        <taxon>Kitasatosporales</taxon>
        <taxon>Streptomycetaceae</taxon>
        <taxon>Actinacidiphila</taxon>
    </lineage>
</organism>
<dbReference type="Pfam" id="PF21708">
    <property type="entry name" value="Glyco_hydro_59_C"/>
    <property type="match status" value="1"/>
</dbReference>
<reference evidence="8 9" key="4">
    <citation type="journal article" date="2020" name="Sci. Rep.">
        <title>beta-carboline chemical signals induce reveromycin production through a LuxR family regulator in Streptomyces sp. SN-593.</title>
        <authorList>
            <person name="Panthee S."/>
            <person name="Kito N."/>
            <person name="Hayashi T."/>
            <person name="Shimizu T."/>
            <person name="Ishikawa J."/>
            <person name="Hamamoto H."/>
            <person name="Osada H."/>
            <person name="Takahashi S."/>
        </authorList>
    </citation>
    <scope>NUCLEOTIDE SEQUENCE [LARGE SCALE GENOMIC DNA]</scope>
    <source>
        <strain evidence="8 9">SN-593</strain>
    </source>
</reference>
<dbReference type="InterPro" id="IPR000772">
    <property type="entry name" value="Ricin_B_lectin"/>
</dbReference>
<dbReference type="SUPFAM" id="SSF50370">
    <property type="entry name" value="Ricin B-like lectins"/>
    <property type="match status" value="2"/>
</dbReference>
<dbReference type="InterPro" id="IPR049161">
    <property type="entry name" value="GH59_cat"/>
</dbReference>
<dbReference type="CDD" id="cd23418">
    <property type="entry name" value="beta-trefoil_Ricin_XLN-like"/>
    <property type="match status" value="2"/>
</dbReference>
<dbReference type="Pfam" id="PF00652">
    <property type="entry name" value="Ricin_B_lectin"/>
    <property type="match status" value="2"/>
</dbReference>
<evidence type="ECO:0000256" key="4">
    <source>
        <dbReference type="ARBA" id="ARBA00022963"/>
    </source>
</evidence>
<feature type="domain" description="Ricin B lectin" evidence="7">
    <location>
        <begin position="799"/>
        <end position="924"/>
    </location>
</feature>
<keyword evidence="9" id="KW-1185">Reference proteome</keyword>
<dbReference type="KEGG" id="arev:RVR_527"/>
<dbReference type="GO" id="GO:0016020">
    <property type="term" value="C:membrane"/>
    <property type="evidence" value="ECO:0007669"/>
    <property type="project" value="GOC"/>
</dbReference>
<dbReference type="InterPro" id="IPR001286">
    <property type="entry name" value="Glyco_hydro_59"/>
</dbReference>
<dbReference type="InterPro" id="IPR013785">
    <property type="entry name" value="Aldolase_TIM"/>
</dbReference>
<dbReference type="EMBL" id="AP018365">
    <property type="protein sequence ID" value="BBA95606.1"/>
    <property type="molecule type" value="Genomic_DNA"/>
</dbReference>
<dbReference type="InterPro" id="IPR049162">
    <property type="entry name" value="GH59_C"/>
</dbReference>
<dbReference type="GO" id="GO:0005764">
    <property type="term" value="C:lysosome"/>
    <property type="evidence" value="ECO:0007669"/>
    <property type="project" value="TreeGrafter"/>
</dbReference>
<feature type="domain" description="Ricin B lectin" evidence="7">
    <location>
        <begin position="668"/>
        <end position="795"/>
    </location>
</feature>
<evidence type="ECO:0000259" key="7">
    <source>
        <dbReference type="SMART" id="SM00458"/>
    </source>
</evidence>
<evidence type="ECO:0000313" key="8">
    <source>
        <dbReference type="EMBL" id="BBA95606.1"/>
    </source>
</evidence>
<accession>A0A7U3UN52</accession>
<feature type="chain" id="PRO_5032801655" description="galactosylceramidase" evidence="6">
    <location>
        <begin position="31"/>
        <end position="924"/>
    </location>
</feature>
<dbReference type="RefSeq" id="WP_202232115.1">
    <property type="nucleotide sequence ID" value="NZ_AP018365.1"/>
</dbReference>
<dbReference type="InterPro" id="IPR017853">
    <property type="entry name" value="GH"/>
</dbReference>
<dbReference type="PANTHER" id="PTHR15172:SF1">
    <property type="entry name" value="GALACTOCEREBROSIDASE"/>
    <property type="match status" value="1"/>
</dbReference>
<keyword evidence="6" id="KW-0732">Signal</keyword>
<gene>
    <name evidence="8" type="ORF">RVR_527</name>
</gene>
<dbReference type="PANTHER" id="PTHR15172">
    <property type="entry name" value="GALACTOCEREBROSIDASE"/>
    <property type="match status" value="1"/>
</dbReference>
<dbReference type="Pfam" id="PF02057">
    <property type="entry name" value="Glyco_hydro_59"/>
    <property type="match status" value="1"/>
</dbReference>
<dbReference type="Gene3D" id="2.80.10.50">
    <property type="match status" value="2"/>
</dbReference>
<dbReference type="GO" id="GO:0004336">
    <property type="term" value="F:galactosylceramidase activity"/>
    <property type="evidence" value="ECO:0007669"/>
    <property type="project" value="UniProtKB-EC"/>
</dbReference>
<feature type="signal peptide" evidence="6">
    <location>
        <begin position="1"/>
        <end position="30"/>
    </location>
</feature>
<evidence type="ECO:0000256" key="6">
    <source>
        <dbReference type="SAM" id="SignalP"/>
    </source>
</evidence>
<reference evidence="8 9" key="3">
    <citation type="journal article" date="2011" name="Nat. Chem. Biol.">
        <title>Reveromycin A biosynthesis uses RevG and RevJ for stereospecific spiroacetal formation.</title>
        <authorList>
            <person name="Takahashi S."/>
            <person name="Toyoda A."/>
            <person name="Sekiyama Y."/>
            <person name="Takagi H."/>
            <person name="Nogawa T."/>
            <person name="Uramoto M."/>
            <person name="Suzuki R."/>
            <person name="Koshino H."/>
            <person name="Kumano T."/>
            <person name="Panthee S."/>
            <person name="Dairi T."/>
            <person name="Ishikawa J."/>
            <person name="Ikeda H."/>
            <person name="Sakaki Y."/>
            <person name="Osada H."/>
        </authorList>
    </citation>
    <scope>NUCLEOTIDE SEQUENCE [LARGE SCALE GENOMIC DNA]</scope>
    <source>
        <strain evidence="8 9">SN-593</strain>
    </source>
</reference>
<comment type="similarity">
    <text evidence="1">Belongs to the glycosyl hydrolase 59 family.</text>
</comment>
<dbReference type="Gene3D" id="2.60.120.560">
    <property type="entry name" value="Exo-inulinase, domain 1"/>
    <property type="match status" value="1"/>
</dbReference>
<evidence type="ECO:0000256" key="5">
    <source>
        <dbReference type="ARBA" id="ARBA00033098"/>
    </source>
</evidence>
<protein>
    <recommendedName>
        <fullName evidence="2">galactosylceramidase</fullName>
        <ecNumber evidence="2">3.2.1.46</ecNumber>
    </recommendedName>
    <alternativeName>
        <fullName evidence="5">Galactosylceramidase</fullName>
    </alternativeName>
</protein>
<dbReference type="Gene3D" id="3.20.20.70">
    <property type="entry name" value="Aldolase class I"/>
    <property type="match status" value="1"/>
</dbReference>
<keyword evidence="3" id="KW-0746">Sphingolipid metabolism</keyword>
<dbReference type="PROSITE" id="PS50231">
    <property type="entry name" value="RICIN_B_LECTIN"/>
    <property type="match status" value="2"/>
</dbReference>
<reference evidence="8 9" key="2">
    <citation type="journal article" date="2011" name="J. Antibiot.">
        <title>Furaquinocins I and J: novel polyketide isoprenoid hybrid compounds from Streptomyces reveromyceticus SN-593.</title>
        <authorList>
            <person name="Panthee S."/>
            <person name="Takahashi S."/>
            <person name="Takagi H."/>
            <person name="Nogawa T."/>
            <person name="Oowada E."/>
            <person name="Uramoto M."/>
            <person name="Osada H."/>
        </authorList>
    </citation>
    <scope>NUCLEOTIDE SEQUENCE [LARGE SCALE GENOMIC DNA]</scope>
    <source>
        <strain evidence="8 9">SN-593</strain>
    </source>
</reference>
<dbReference type="SMART" id="SM00458">
    <property type="entry name" value="RICIN"/>
    <property type="match status" value="2"/>
</dbReference>
<dbReference type="Gene3D" id="3.20.20.80">
    <property type="entry name" value="Glycosidases"/>
    <property type="match status" value="1"/>
</dbReference>
<dbReference type="AlphaFoldDB" id="A0A7U3UN52"/>
<sequence>MRRPLRLLAPLWVLALLATALAAIATPARAATPATSVTVDGGQGGRTFDGIGAISGGGGNSRLLRDYPATQRSQILDYLFTPGYGADLQMLKLEIGGDANSTDGAEPSVEHTRGTVDCDAGYEFWLAEQAKARNPAIRLYGLAWAAPGWIDGGFWSDDTIGYLITWLGCAKQHGLDISYLGGWNERGHDAGWYVRLRAALDQAGYTSVQLVADDSGWQVADDMAADPAFNDAVSVIGAHYPCAGGDGGSADTCSATATAEDNGRPLWASENGSLDMDSGAPALIRSIVRGYTDARMTAYLNWPLVAAIYPNLPYDTVGLATAASPWSGSYAIGENTWATAQVTQFAQPGWTFVDSASGHLGGAESNGSYVTLKSPDGTDYSTVLETTTATGDQTAHFTVRGGLSTGTVHVWATHVDDPSPATDFVHVQDITPSGGAYALTMKPGWIYTVTTTTGQGRGTAAGPAPHALALPYTDDFDGDAGGTEARYLSDMQGAFEVQPCADGRSGQCVQQMAPVRPIEWQDDSDAFSLVGDPTWTDYTVRAEVDLRQAGTAELLGRAGTQNRPQSHQAAYALRVGDGGAWSLVRTSAAGTSTTLASGTRAALGTGSWHALALGFSGDLITASVDGAALGSVHDSTYTSGQVGIGVAGYQTDQFDDLSVTADPPGDIGGILKGRGSGLCADVPAASRTNGTQVALWDCTGGADQQWTATPSGQLTVYAGAKCLGTAGGATADGTAVQIGDCDGTAAQRWTLRADGAVVNAASGTCLDATGQGTAAGTPLELWGCNGGSNQAWARGSVSGPLKGAQSGRCVDVPALSQDNGAQPALWDCNGGGNQTWTSTATNQLTVYDTKCLDVTGGATADGSPVEIWDCNGGGNQQWRVRADGAVVNTASGKCLDAVGQGTANSTALDIRTCTGGANQKWALG</sequence>
<dbReference type="GO" id="GO:0006683">
    <property type="term" value="P:galactosylceramide catabolic process"/>
    <property type="evidence" value="ECO:0007669"/>
    <property type="project" value="InterPro"/>
</dbReference>
<keyword evidence="3" id="KW-0443">Lipid metabolism</keyword>
<dbReference type="Proteomes" id="UP000595703">
    <property type="component" value="Chromosome"/>
</dbReference>
<evidence type="ECO:0000256" key="2">
    <source>
        <dbReference type="ARBA" id="ARBA00012657"/>
    </source>
</evidence>
<evidence type="ECO:0000256" key="1">
    <source>
        <dbReference type="ARBA" id="ARBA00005637"/>
    </source>
</evidence>
<dbReference type="EC" id="3.2.1.46" evidence="2"/>
<evidence type="ECO:0000256" key="3">
    <source>
        <dbReference type="ARBA" id="ARBA00022919"/>
    </source>
</evidence>
<proteinExistence type="inferred from homology"/>
<dbReference type="InterPro" id="IPR035992">
    <property type="entry name" value="Ricin_B-like_lectins"/>
</dbReference>